<evidence type="ECO:0000313" key="2">
    <source>
        <dbReference type="EMBL" id="KIK95053.1"/>
    </source>
</evidence>
<keyword evidence="3" id="KW-1185">Reference proteome</keyword>
<protein>
    <submittedName>
        <fullName evidence="2">Uncharacterized protein</fullName>
    </submittedName>
</protein>
<dbReference type="AlphaFoldDB" id="A0A0D0DQV9"/>
<proteinExistence type="predicted"/>
<feature type="compositionally biased region" description="Low complexity" evidence="1">
    <location>
        <begin position="54"/>
        <end position="65"/>
    </location>
</feature>
<feature type="compositionally biased region" description="Polar residues" evidence="1">
    <location>
        <begin position="34"/>
        <end position="53"/>
    </location>
</feature>
<reference evidence="3" key="2">
    <citation type="submission" date="2015-01" db="EMBL/GenBank/DDBJ databases">
        <title>Evolutionary Origins and Diversification of the Mycorrhizal Mutualists.</title>
        <authorList>
            <consortium name="DOE Joint Genome Institute"/>
            <consortium name="Mycorrhizal Genomics Consortium"/>
            <person name="Kohler A."/>
            <person name="Kuo A."/>
            <person name="Nagy L.G."/>
            <person name="Floudas D."/>
            <person name="Copeland A."/>
            <person name="Barry K.W."/>
            <person name="Cichocki N."/>
            <person name="Veneault-Fourrey C."/>
            <person name="LaButti K."/>
            <person name="Lindquist E.A."/>
            <person name="Lipzen A."/>
            <person name="Lundell T."/>
            <person name="Morin E."/>
            <person name="Murat C."/>
            <person name="Riley R."/>
            <person name="Ohm R."/>
            <person name="Sun H."/>
            <person name="Tunlid A."/>
            <person name="Henrissat B."/>
            <person name="Grigoriev I.V."/>
            <person name="Hibbett D.S."/>
            <person name="Martin F."/>
        </authorList>
    </citation>
    <scope>NUCLEOTIDE SEQUENCE [LARGE SCALE GENOMIC DNA]</scope>
    <source>
        <strain evidence="3">Ve08.2h10</strain>
    </source>
</reference>
<name>A0A0D0DQV9_9AGAM</name>
<feature type="region of interest" description="Disordered" evidence="1">
    <location>
        <begin position="1"/>
        <end position="92"/>
    </location>
</feature>
<dbReference type="EMBL" id="KN825067">
    <property type="protein sequence ID" value="KIK95053.1"/>
    <property type="molecule type" value="Genomic_DNA"/>
</dbReference>
<evidence type="ECO:0000256" key="1">
    <source>
        <dbReference type="SAM" id="MobiDB-lite"/>
    </source>
</evidence>
<dbReference type="InParanoid" id="A0A0D0DQV9"/>
<dbReference type="Proteomes" id="UP000054538">
    <property type="component" value="Unassembled WGS sequence"/>
</dbReference>
<feature type="compositionally biased region" description="Low complexity" evidence="1">
    <location>
        <begin position="8"/>
        <end position="17"/>
    </location>
</feature>
<gene>
    <name evidence="2" type="ORF">PAXRUDRAFT_827379</name>
</gene>
<dbReference type="HOGENOM" id="CLU_2413929_0_0_1"/>
<reference evidence="2 3" key="1">
    <citation type="submission" date="2014-04" db="EMBL/GenBank/DDBJ databases">
        <authorList>
            <consortium name="DOE Joint Genome Institute"/>
            <person name="Kuo A."/>
            <person name="Kohler A."/>
            <person name="Jargeat P."/>
            <person name="Nagy L.G."/>
            <person name="Floudas D."/>
            <person name="Copeland A."/>
            <person name="Barry K.W."/>
            <person name="Cichocki N."/>
            <person name="Veneault-Fourrey C."/>
            <person name="LaButti K."/>
            <person name="Lindquist E.A."/>
            <person name="Lipzen A."/>
            <person name="Lundell T."/>
            <person name="Morin E."/>
            <person name="Murat C."/>
            <person name="Sun H."/>
            <person name="Tunlid A."/>
            <person name="Henrissat B."/>
            <person name="Grigoriev I.V."/>
            <person name="Hibbett D.S."/>
            <person name="Martin F."/>
            <person name="Nordberg H.P."/>
            <person name="Cantor M.N."/>
            <person name="Hua S.X."/>
        </authorList>
    </citation>
    <scope>NUCLEOTIDE SEQUENCE [LARGE SCALE GENOMIC DNA]</scope>
    <source>
        <strain evidence="2 3">Ve08.2h10</strain>
    </source>
</reference>
<accession>A0A0D0DQV9</accession>
<feature type="compositionally biased region" description="Gly residues" evidence="1">
    <location>
        <begin position="83"/>
        <end position="92"/>
    </location>
</feature>
<feature type="compositionally biased region" description="Basic and acidic residues" evidence="1">
    <location>
        <begin position="19"/>
        <end position="28"/>
    </location>
</feature>
<organism evidence="2 3">
    <name type="scientific">Paxillus rubicundulus Ve08.2h10</name>
    <dbReference type="NCBI Taxonomy" id="930991"/>
    <lineage>
        <taxon>Eukaryota</taxon>
        <taxon>Fungi</taxon>
        <taxon>Dikarya</taxon>
        <taxon>Basidiomycota</taxon>
        <taxon>Agaricomycotina</taxon>
        <taxon>Agaricomycetes</taxon>
        <taxon>Agaricomycetidae</taxon>
        <taxon>Boletales</taxon>
        <taxon>Paxilineae</taxon>
        <taxon>Paxillaceae</taxon>
        <taxon>Paxillus</taxon>
    </lineage>
</organism>
<evidence type="ECO:0000313" key="3">
    <source>
        <dbReference type="Proteomes" id="UP000054538"/>
    </source>
</evidence>
<sequence length="92" mass="9856">MQKSLRFSQQSTTQSQTHIHQDPTHKSILDSWLSRRSSVQSASTASHATNLNGASPSHAHSLSSKSKGKEPSPDSPNSSSLGFGFGYGHDYG</sequence>